<sequence length="130" mass="14375">MINPYPFFAYHSDPRPETLAFCLFQPNLGRLAAHLHQHVRHAGGCRAGGTQWAGVPEVEIVVAKMGWPYKGDPEEVGTKVDIIKGIDPKANIMIWHSRSLFGMVTTSQRRRAQLSLLPTAEIHAASGYLA</sequence>
<organism evidence="1 2">
    <name type="scientific">Canna indica</name>
    <name type="common">Indian-shot</name>
    <dbReference type="NCBI Taxonomy" id="4628"/>
    <lineage>
        <taxon>Eukaryota</taxon>
        <taxon>Viridiplantae</taxon>
        <taxon>Streptophyta</taxon>
        <taxon>Embryophyta</taxon>
        <taxon>Tracheophyta</taxon>
        <taxon>Spermatophyta</taxon>
        <taxon>Magnoliopsida</taxon>
        <taxon>Liliopsida</taxon>
        <taxon>Zingiberales</taxon>
        <taxon>Cannaceae</taxon>
        <taxon>Canna</taxon>
    </lineage>
</organism>
<dbReference type="Gene3D" id="3.20.20.80">
    <property type="entry name" value="Glycosidases"/>
    <property type="match status" value="1"/>
</dbReference>
<dbReference type="EMBL" id="CP136897">
    <property type="protein sequence ID" value="WOL17562.1"/>
    <property type="molecule type" value="Genomic_DNA"/>
</dbReference>
<protein>
    <submittedName>
        <fullName evidence="1">Uncharacterized protein</fullName>
    </submittedName>
</protein>
<accession>A0AAQ3KYV4</accession>
<evidence type="ECO:0000313" key="1">
    <source>
        <dbReference type="EMBL" id="WOL17562.1"/>
    </source>
</evidence>
<dbReference type="Proteomes" id="UP001327560">
    <property type="component" value="Chromosome 8"/>
</dbReference>
<dbReference type="InterPro" id="IPR017853">
    <property type="entry name" value="GH"/>
</dbReference>
<name>A0AAQ3KYV4_9LILI</name>
<dbReference type="AlphaFoldDB" id="A0AAQ3KYV4"/>
<reference evidence="1 2" key="1">
    <citation type="submission" date="2023-10" db="EMBL/GenBank/DDBJ databases">
        <title>Chromosome-scale genome assembly provides insights into flower coloration mechanisms of Canna indica.</title>
        <authorList>
            <person name="Li C."/>
        </authorList>
    </citation>
    <scope>NUCLEOTIDE SEQUENCE [LARGE SCALE GENOMIC DNA]</scope>
    <source>
        <tissue evidence="1">Flower</tissue>
    </source>
</reference>
<proteinExistence type="predicted"/>
<gene>
    <name evidence="1" type="ORF">Cni_G26355</name>
</gene>
<evidence type="ECO:0000313" key="2">
    <source>
        <dbReference type="Proteomes" id="UP001327560"/>
    </source>
</evidence>
<dbReference type="SUPFAM" id="SSF51445">
    <property type="entry name" value="(Trans)glycosidases"/>
    <property type="match status" value="1"/>
</dbReference>
<keyword evidence="2" id="KW-1185">Reference proteome</keyword>